<reference evidence="2 3" key="1">
    <citation type="submission" date="2022-11" db="EMBL/GenBank/DDBJ databases">
        <title>Nonomuraea corallina sp. nov., a new species of the genus Nonomuraea isolated from sea side sediment in Thai sea.</title>
        <authorList>
            <person name="Ngamcharungchit C."/>
            <person name="Matsumoto A."/>
            <person name="Suriyachadkun C."/>
            <person name="Panbangred W."/>
            <person name="Inahashi Y."/>
            <person name="Intra B."/>
        </authorList>
    </citation>
    <scope>NUCLEOTIDE SEQUENCE [LARGE SCALE GENOMIC DNA]</scope>
    <source>
        <strain evidence="2 3">DSM 43553</strain>
    </source>
</reference>
<sequence>MNRFVAFVLMLPVLAACGQAPAAGAYSTGGDPGDDPCARVVSAIGYAGLLLEPAGEEDAQRFEDAVLGRLAEVRGITLQFGPRLPASLGGAVRTVEATTQDLSVASLPRARQVALLKEYRAAAGRIEEGCS</sequence>
<dbReference type="Proteomes" id="UP001212498">
    <property type="component" value="Unassembled WGS sequence"/>
</dbReference>
<gene>
    <name evidence="2" type="ORF">OUY24_36870</name>
</gene>
<proteinExistence type="predicted"/>
<name>A0ABT4TAT2_9ACTN</name>
<accession>A0ABT4TAT2</accession>
<feature type="chain" id="PRO_5046864134" description="Lipoprotein" evidence="1">
    <location>
        <begin position="23"/>
        <end position="131"/>
    </location>
</feature>
<protein>
    <recommendedName>
        <fullName evidence="4">Lipoprotein</fullName>
    </recommendedName>
</protein>
<dbReference type="EMBL" id="JAPNUD010000182">
    <property type="protein sequence ID" value="MDA0646233.1"/>
    <property type="molecule type" value="Genomic_DNA"/>
</dbReference>
<evidence type="ECO:0000313" key="2">
    <source>
        <dbReference type="EMBL" id="MDA0646233.1"/>
    </source>
</evidence>
<feature type="signal peptide" evidence="1">
    <location>
        <begin position="1"/>
        <end position="22"/>
    </location>
</feature>
<keyword evidence="3" id="KW-1185">Reference proteome</keyword>
<evidence type="ECO:0000313" key="3">
    <source>
        <dbReference type="Proteomes" id="UP001212498"/>
    </source>
</evidence>
<dbReference type="PROSITE" id="PS51257">
    <property type="entry name" value="PROKAR_LIPOPROTEIN"/>
    <property type="match status" value="1"/>
</dbReference>
<keyword evidence="1" id="KW-0732">Signal</keyword>
<organism evidence="2 3">
    <name type="scientific">Nonomuraea ferruginea</name>
    <dbReference type="NCBI Taxonomy" id="46174"/>
    <lineage>
        <taxon>Bacteria</taxon>
        <taxon>Bacillati</taxon>
        <taxon>Actinomycetota</taxon>
        <taxon>Actinomycetes</taxon>
        <taxon>Streptosporangiales</taxon>
        <taxon>Streptosporangiaceae</taxon>
        <taxon>Nonomuraea</taxon>
    </lineage>
</organism>
<dbReference type="RefSeq" id="WP_219543455.1">
    <property type="nucleotide sequence ID" value="NZ_BAABFD010000021.1"/>
</dbReference>
<evidence type="ECO:0008006" key="4">
    <source>
        <dbReference type="Google" id="ProtNLM"/>
    </source>
</evidence>
<evidence type="ECO:0000256" key="1">
    <source>
        <dbReference type="SAM" id="SignalP"/>
    </source>
</evidence>
<comment type="caution">
    <text evidence="2">The sequence shown here is derived from an EMBL/GenBank/DDBJ whole genome shotgun (WGS) entry which is preliminary data.</text>
</comment>